<protein>
    <submittedName>
        <fullName evidence="1">Uncharacterized protein</fullName>
    </submittedName>
</protein>
<accession>A0ABX4LME4</accession>
<reference evidence="1 2" key="1">
    <citation type="submission" date="2017-09" db="EMBL/GenBank/DDBJ databases">
        <authorList>
            <person name="Perez-Cataluna A."/>
            <person name="Figueras M.J."/>
            <person name="Salas-Masso N."/>
        </authorList>
    </citation>
    <scope>NUCLEOTIDE SEQUENCE [LARGE SCALE GENOMIC DNA]</scope>
    <source>
        <strain evidence="1 2">F138-33</strain>
    </source>
</reference>
<name>A0ABX4LME4_9BACT</name>
<dbReference type="EMBL" id="NWVW01000015">
    <property type="protein sequence ID" value="PHO09034.1"/>
    <property type="molecule type" value="Genomic_DNA"/>
</dbReference>
<comment type="caution">
    <text evidence="1">The sequence shown here is derived from an EMBL/GenBank/DDBJ whole genome shotgun (WGS) entry which is preliminary data.</text>
</comment>
<evidence type="ECO:0000313" key="2">
    <source>
        <dbReference type="Proteomes" id="UP000221384"/>
    </source>
</evidence>
<proteinExistence type="predicted"/>
<sequence>MAKISFEVESKNLSTILTILKSLKIGMVKNLKVDESKKSLNTQDKHSTLATTSKYLSKDEFKQRLKKGLK</sequence>
<organism evidence="1 2">
    <name type="scientific">Malaciobacter canalis</name>
    <dbReference type="NCBI Taxonomy" id="1912871"/>
    <lineage>
        <taxon>Bacteria</taxon>
        <taxon>Pseudomonadati</taxon>
        <taxon>Campylobacterota</taxon>
        <taxon>Epsilonproteobacteria</taxon>
        <taxon>Campylobacterales</taxon>
        <taxon>Arcobacteraceae</taxon>
        <taxon>Malaciobacter</taxon>
    </lineage>
</organism>
<keyword evidence="2" id="KW-1185">Reference proteome</keyword>
<evidence type="ECO:0000313" key="1">
    <source>
        <dbReference type="EMBL" id="PHO09034.1"/>
    </source>
</evidence>
<dbReference type="Proteomes" id="UP000221384">
    <property type="component" value="Unassembled WGS sequence"/>
</dbReference>
<dbReference type="RefSeq" id="WP_099335056.1">
    <property type="nucleotide sequence ID" value="NZ_CP042812.1"/>
</dbReference>
<gene>
    <name evidence="1" type="ORF">CPG37_11325</name>
</gene>